<sequence length="143" mass="15871">MNQKRDIKRRVLVILASVLCLFLLTACNKELPALSSNFDPVKVEEAAKNVITLVNAQDGQAMRDMGTEEIQQELTDEAMKPVYDAIQKAGAFKEVKDIKLAGNTDSSGQEYAVFVAKAVYEKKSFIFTITFTPDMKLAGLFCK</sequence>
<dbReference type="PROSITE" id="PS51257">
    <property type="entry name" value="PROKAR_LIPOPROTEIN"/>
    <property type="match status" value="1"/>
</dbReference>
<protein>
    <submittedName>
        <fullName evidence="2">DUF3887 domain-containing protein</fullName>
    </submittedName>
</protein>
<name>A0A7C7D9L2_9FIRM</name>
<dbReference type="EMBL" id="DUTF01000168">
    <property type="protein sequence ID" value="HHY26580.1"/>
    <property type="molecule type" value="Genomic_DNA"/>
</dbReference>
<evidence type="ECO:0000259" key="1">
    <source>
        <dbReference type="Pfam" id="PF13026"/>
    </source>
</evidence>
<evidence type="ECO:0000313" key="2">
    <source>
        <dbReference type="EMBL" id="HHY26580.1"/>
    </source>
</evidence>
<dbReference type="InterPro" id="IPR024981">
    <property type="entry name" value="DUF3887"/>
</dbReference>
<proteinExistence type="predicted"/>
<comment type="caution">
    <text evidence="2">The sequence shown here is derived from an EMBL/GenBank/DDBJ whole genome shotgun (WGS) entry which is preliminary data.</text>
</comment>
<gene>
    <name evidence="2" type="ORF">GX523_07495</name>
</gene>
<dbReference type="Gene3D" id="3.10.450.590">
    <property type="match status" value="1"/>
</dbReference>
<evidence type="ECO:0000313" key="3">
    <source>
        <dbReference type="Proteomes" id="UP000553059"/>
    </source>
</evidence>
<accession>A0A7C7D9L2</accession>
<feature type="domain" description="DUF3887" evidence="1">
    <location>
        <begin position="47"/>
        <end position="140"/>
    </location>
</feature>
<dbReference type="Proteomes" id="UP000553059">
    <property type="component" value="Unassembled WGS sequence"/>
</dbReference>
<dbReference type="AlphaFoldDB" id="A0A7C7D9L2"/>
<dbReference type="Pfam" id="PF13026">
    <property type="entry name" value="DUF3887"/>
    <property type="match status" value="1"/>
</dbReference>
<reference evidence="2 3" key="1">
    <citation type="journal article" date="2020" name="Biotechnol. Biofuels">
        <title>New insights from the biogas microbiome by comprehensive genome-resolved metagenomics of nearly 1600 species originating from multiple anaerobic digesters.</title>
        <authorList>
            <person name="Campanaro S."/>
            <person name="Treu L."/>
            <person name="Rodriguez-R L.M."/>
            <person name="Kovalovszki A."/>
            <person name="Ziels R.M."/>
            <person name="Maus I."/>
            <person name="Zhu X."/>
            <person name="Kougias P.G."/>
            <person name="Basile A."/>
            <person name="Luo G."/>
            <person name="Schluter A."/>
            <person name="Konstantinidis K.T."/>
            <person name="Angelidaki I."/>
        </authorList>
    </citation>
    <scope>NUCLEOTIDE SEQUENCE [LARGE SCALE GENOMIC DNA]</scope>
    <source>
        <strain evidence="2">AS05jafATM_4</strain>
    </source>
</reference>
<organism evidence="2 3">
    <name type="scientific">Desulfitobacterium dehalogenans</name>
    <dbReference type="NCBI Taxonomy" id="36854"/>
    <lineage>
        <taxon>Bacteria</taxon>
        <taxon>Bacillati</taxon>
        <taxon>Bacillota</taxon>
        <taxon>Clostridia</taxon>
        <taxon>Eubacteriales</taxon>
        <taxon>Desulfitobacteriaceae</taxon>
        <taxon>Desulfitobacterium</taxon>
    </lineage>
</organism>